<keyword evidence="7" id="KW-1185">Reference proteome</keyword>
<dbReference type="Proteomes" id="UP001162131">
    <property type="component" value="Unassembled WGS sequence"/>
</dbReference>
<evidence type="ECO:0000256" key="3">
    <source>
        <dbReference type="ARBA" id="ARBA00023054"/>
    </source>
</evidence>
<reference evidence="6" key="1">
    <citation type="submission" date="2021-09" db="EMBL/GenBank/DDBJ databases">
        <authorList>
            <consortium name="AG Swart"/>
            <person name="Singh M."/>
            <person name="Singh A."/>
            <person name="Seah K."/>
            <person name="Emmerich C."/>
        </authorList>
    </citation>
    <scope>NUCLEOTIDE SEQUENCE</scope>
    <source>
        <strain evidence="6">ATCC30299</strain>
    </source>
</reference>
<dbReference type="GO" id="GO:0005737">
    <property type="term" value="C:cytoplasm"/>
    <property type="evidence" value="ECO:0007669"/>
    <property type="project" value="UniProtKB-SubCell"/>
</dbReference>
<dbReference type="Pfam" id="PF19047">
    <property type="entry name" value="HOOK_N"/>
    <property type="match status" value="1"/>
</dbReference>
<feature type="domain" description="Calponin-homology (CH)" evidence="5">
    <location>
        <begin position="2"/>
        <end position="119"/>
    </location>
</feature>
<dbReference type="InterPro" id="IPR043936">
    <property type="entry name" value="HOOK_N"/>
</dbReference>
<evidence type="ECO:0000256" key="4">
    <source>
        <dbReference type="SAM" id="Coils"/>
    </source>
</evidence>
<evidence type="ECO:0000313" key="7">
    <source>
        <dbReference type="Proteomes" id="UP001162131"/>
    </source>
</evidence>
<name>A0AAU9J147_9CILI</name>
<keyword evidence="2" id="KW-0963">Cytoplasm</keyword>
<dbReference type="InterPro" id="IPR001715">
    <property type="entry name" value="CH_dom"/>
</dbReference>
<dbReference type="AlphaFoldDB" id="A0AAU9J147"/>
<dbReference type="GO" id="GO:0030705">
    <property type="term" value="P:cytoskeleton-dependent intracellular transport"/>
    <property type="evidence" value="ECO:0007669"/>
    <property type="project" value="InterPro"/>
</dbReference>
<dbReference type="CDD" id="cd22211">
    <property type="entry name" value="HkD_SF"/>
    <property type="match status" value="1"/>
</dbReference>
<organism evidence="6 7">
    <name type="scientific">Blepharisma stoltei</name>
    <dbReference type="NCBI Taxonomy" id="1481888"/>
    <lineage>
        <taxon>Eukaryota</taxon>
        <taxon>Sar</taxon>
        <taxon>Alveolata</taxon>
        <taxon>Ciliophora</taxon>
        <taxon>Postciliodesmatophora</taxon>
        <taxon>Heterotrichea</taxon>
        <taxon>Heterotrichida</taxon>
        <taxon>Blepharismidae</taxon>
        <taxon>Blepharisma</taxon>
    </lineage>
</organism>
<accession>A0AAU9J147</accession>
<dbReference type="GO" id="GO:0008017">
    <property type="term" value="F:microtubule binding"/>
    <property type="evidence" value="ECO:0007669"/>
    <property type="project" value="TreeGrafter"/>
</dbReference>
<dbReference type="SUPFAM" id="SSF116907">
    <property type="entry name" value="Hook domain"/>
    <property type="match status" value="1"/>
</dbReference>
<feature type="coiled-coil region" evidence="4">
    <location>
        <begin position="642"/>
        <end position="752"/>
    </location>
</feature>
<dbReference type="PANTHER" id="PTHR18947">
    <property type="entry name" value="HOOK PROTEINS"/>
    <property type="match status" value="1"/>
</dbReference>
<dbReference type="PROSITE" id="PS50021">
    <property type="entry name" value="CH"/>
    <property type="match status" value="1"/>
</dbReference>
<evidence type="ECO:0000259" key="5">
    <source>
        <dbReference type="PROSITE" id="PS50021"/>
    </source>
</evidence>
<keyword evidence="3 4" id="KW-0175">Coiled coil</keyword>
<evidence type="ECO:0000313" key="6">
    <source>
        <dbReference type="EMBL" id="CAG9321802.1"/>
    </source>
</evidence>
<dbReference type="GO" id="GO:0031122">
    <property type="term" value="P:cytoplasmic microtubule organization"/>
    <property type="evidence" value="ECO:0007669"/>
    <property type="project" value="TreeGrafter"/>
</dbReference>
<comment type="subcellular location">
    <subcellularLocation>
        <location evidence="1">Cytoplasm</location>
    </subcellularLocation>
</comment>
<dbReference type="Gene3D" id="1.10.418.10">
    <property type="entry name" value="Calponin-like domain"/>
    <property type="match status" value="1"/>
</dbReference>
<protein>
    <recommendedName>
        <fullName evidence="5">Calponin-homology (CH) domain-containing protein</fullName>
    </recommendedName>
</protein>
<evidence type="ECO:0000256" key="2">
    <source>
        <dbReference type="ARBA" id="ARBA00022490"/>
    </source>
</evidence>
<dbReference type="GO" id="GO:0051959">
    <property type="term" value="F:dynein light intermediate chain binding"/>
    <property type="evidence" value="ECO:0007669"/>
    <property type="project" value="TreeGrafter"/>
</dbReference>
<dbReference type="EMBL" id="CAJZBQ010000029">
    <property type="protein sequence ID" value="CAG9321802.1"/>
    <property type="molecule type" value="Genomic_DNA"/>
</dbReference>
<evidence type="ECO:0000256" key="1">
    <source>
        <dbReference type="ARBA" id="ARBA00004496"/>
    </source>
</evidence>
<dbReference type="GO" id="GO:0005815">
    <property type="term" value="C:microtubule organizing center"/>
    <property type="evidence" value="ECO:0007669"/>
    <property type="project" value="TreeGrafter"/>
</dbReference>
<dbReference type="InterPro" id="IPR036872">
    <property type="entry name" value="CH_dom_sf"/>
</dbReference>
<gene>
    <name evidence="6" type="ORF">BSTOLATCC_MIC29711</name>
</gene>
<feature type="coiled-coil region" evidence="4">
    <location>
        <begin position="165"/>
        <end position="199"/>
    </location>
</feature>
<dbReference type="PANTHER" id="PTHR18947:SF28">
    <property type="entry name" value="GIRDIN, ISOFORM A"/>
    <property type="match status" value="1"/>
</dbReference>
<sequence>MDEIEKSLVIWINEMKLNKLCNNFSELSDGVLLYELMSKVSPDYFDLDSITIDAHDNWALKLANLRRLKKTIDNYLDKELRVNHEKYDQIELATIARKSGQEELLKLMELVMFAILNCEEKETFINPIMKLDEKCQTNLMIFIKNILGEDDSGSAEESKISSKEINRLREEKSKLVRKISTMQKELSALNEQKSSILSERDELKVINVGLENELIRKSASCAIPSEFFDLRVEEIRNKERAENLSFIIKSEIDDVKKEYEAEIANLKDELDVANSNLCKLAQTEKTLQDYKKKIEKNSAIVKKYSDLVKQHESLEGRYKQLLEENNELGKLRQNIVYLKDQFSREKDKSESLAFALENKEKQIKRLNKKAEELSEKLEFAESRLQECQNLNEINSAASEDSFIYRVESEDLKLELSRAGSRKFTTLGQEQLDLCQREKIVFKNKYEKAKQKQRQLSESIKMLKEEYDTQKYNDSMYTQRLLKQIDAVTDQMKVVSDSVSNSQSYRLKNEQLFYEIEGMKATKDALMQDVKKLHEEKDLMYKRFIECREETINLQSTINKNELKIKELLLSEKLLNDKVREHSDKEKWYTESIESLKKQKQAENEDCSLKLFDLEREIITLKSENGSLLIRLHDKEDRIQEILKDKTDTIQILEAQHSEAINKLKNDNDWKQNQMVKQAEEAMLELQNERELLIAKLKYERNSGMNEWKRMNTMREQPYPEHAEDVMNLKKKLEEKEKQLADSHKMNKELKRCWKEAATLLKVVYKEMGKEARKLNAVSKIEY</sequence>
<feature type="coiled-coil region" evidence="4">
    <location>
        <begin position="249"/>
        <end position="390"/>
    </location>
</feature>
<comment type="caution">
    <text evidence="6">The sequence shown here is derived from an EMBL/GenBank/DDBJ whole genome shotgun (WGS) entry which is preliminary data.</text>
</comment>
<proteinExistence type="predicted"/>